<keyword evidence="2" id="KW-1185">Reference proteome</keyword>
<sequence>MNRYWFPDTSVLCNFAATARTDLLKAEFVGRGRWTAAVAYEAERSTAFLVDLQRVIDEMWLGEPVETTEVEAAMVERIRIAAFGGTPDRPFQHLGEAETCHVLRTRAEFSGSVWMTDDAAAYDYGRRTGLTTWSTRTLVEHMIANGDLTAQSGYDLLEQMVHADRYVHRMPGSRNELA</sequence>
<evidence type="ECO:0000313" key="1">
    <source>
        <dbReference type="EMBL" id="MDR7381914.1"/>
    </source>
</evidence>
<reference evidence="1 2" key="1">
    <citation type="submission" date="2023-07" db="EMBL/GenBank/DDBJ databases">
        <title>Sequencing the genomes of 1000 actinobacteria strains.</title>
        <authorList>
            <person name="Klenk H.-P."/>
        </authorList>
    </citation>
    <scope>NUCLEOTIDE SEQUENCE [LARGE SCALE GENOMIC DNA]</scope>
    <source>
        <strain evidence="1 2">DSM 45554</strain>
    </source>
</reference>
<proteinExistence type="predicted"/>
<evidence type="ECO:0000313" key="2">
    <source>
        <dbReference type="Proteomes" id="UP001183585"/>
    </source>
</evidence>
<dbReference type="Proteomes" id="UP001183585">
    <property type="component" value="Unassembled WGS sequence"/>
</dbReference>
<organism evidence="1 2">
    <name type="scientific">Promicromonospora iranensis</name>
    <dbReference type="NCBI Taxonomy" id="1105144"/>
    <lineage>
        <taxon>Bacteria</taxon>
        <taxon>Bacillati</taxon>
        <taxon>Actinomycetota</taxon>
        <taxon>Actinomycetes</taxon>
        <taxon>Micrococcales</taxon>
        <taxon>Promicromonosporaceae</taxon>
        <taxon>Promicromonospora</taxon>
    </lineage>
</organism>
<name>A0ABU2CKQ2_9MICO</name>
<protein>
    <recommendedName>
        <fullName evidence="3">Nucleic acid-binding protein</fullName>
    </recommendedName>
</protein>
<gene>
    <name evidence="1" type="ORF">J2S48_001429</name>
</gene>
<evidence type="ECO:0008006" key="3">
    <source>
        <dbReference type="Google" id="ProtNLM"/>
    </source>
</evidence>
<dbReference type="RefSeq" id="WP_274995740.1">
    <property type="nucleotide sequence ID" value="NZ_JAJQQP010000010.1"/>
</dbReference>
<accession>A0ABU2CKQ2</accession>
<dbReference type="EMBL" id="JAVDYE010000001">
    <property type="protein sequence ID" value="MDR7381914.1"/>
    <property type="molecule type" value="Genomic_DNA"/>
</dbReference>
<comment type="caution">
    <text evidence="1">The sequence shown here is derived from an EMBL/GenBank/DDBJ whole genome shotgun (WGS) entry which is preliminary data.</text>
</comment>